<keyword evidence="5" id="KW-0325">Glycoprotein</keyword>
<evidence type="ECO:0000313" key="6">
    <source>
        <dbReference type="EMBL" id="KAF9597312.1"/>
    </source>
</evidence>
<sequence>MRINTTVCRPGANTSSPILVYFGAEAPIDSDVESIGFLNSYAPELKALKVFIERRYYGKSMPFGSFEEAYSNTSTLG</sequence>
<evidence type="ECO:0000313" key="7">
    <source>
        <dbReference type="Proteomes" id="UP000631114"/>
    </source>
</evidence>
<evidence type="ECO:0000256" key="5">
    <source>
        <dbReference type="ARBA" id="ARBA00023180"/>
    </source>
</evidence>
<name>A0A835HFC3_9MAGN</name>
<dbReference type="EMBL" id="JADFTS010000007">
    <property type="protein sequence ID" value="KAF9597312.1"/>
    <property type="molecule type" value="Genomic_DNA"/>
</dbReference>
<dbReference type="InterPro" id="IPR008758">
    <property type="entry name" value="Peptidase_S28"/>
</dbReference>
<protein>
    <submittedName>
        <fullName evidence="6">Uncharacterized protein</fullName>
    </submittedName>
</protein>
<dbReference type="GO" id="GO:0006508">
    <property type="term" value="P:proteolysis"/>
    <property type="evidence" value="ECO:0007669"/>
    <property type="project" value="UniProtKB-KW"/>
</dbReference>
<dbReference type="InterPro" id="IPR029058">
    <property type="entry name" value="AB_hydrolase_fold"/>
</dbReference>
<comment type="similarity">
    <text evidence="1">Belongs to the peptidase S28 family.</text>
</comment>
<keyword evidence="3" id="KW-0732">Signal</keyword>
<dbReference type="Proteomes" id="UP000631114">
    <property type="component" value="Unassembled WGS sequence"/>
</dbReference>
<dbReference type="OrthoDB" id="2130629at2759"/>
<evidence type="ECO:0000256" key="1">
    <source>
        <dbReference type="ARBA" id="ARBA00011079"/>
    </source>
</evidence>
<dbReference type="PANTHER" id="PTHR11010:SF120">
    <property type="entry name" value="LYSOSOMAL PRO-X CARBOXYPEPTIDASE"/>
    <property type="match status" value="1"/>
</dbReference>
<keyword evidence="7" id="KW-1185">Reference proteome</keyword>
<accession>A0A835HFC3</accession>
<dbReference type="Gene3D" id="3.40.50.1820">
    <property type="entry name" value="alpha/beta hydrolase"/>
    <property type="match status" value="1"/>
</dbReference>
<comment type="caution">
    <text evidence="6">The sequence shown here is derived from an EMBL/GenBank/DDBJ whole genome shotgun (WGS) entry which is preliminary data.</text>
</comment>
<organism evidence="6 7">
    <name type="scientific">Coptis chinensis</name>
    <dbReference type="NCBI Taxonomy" id="261450"/>
    <lineage>
        <taxon>Eukaryota</taxon>
        <taxon>Viridiplantae</taxon>
        <taxon>Streptophyta</taxon>
        <taxon>Embryophyta</taxon>
        <taxon>Tracheophyta</taxon>
        <taxon>Spermatophyta</taxon>
        <taxon>Magnoliopsida</taxon>
        <taxon>Ranunculales</taxon>
        <taxon>Ranunculaceae</taxon>
        <taxon>Coptidoideae</taxon>
        <taxon>Coptis</taxon>
    </lineage>
</organism>
<keyword evidence="4" id="KW-0378">Hydrolase</keyword>
<gene>
    <name evidence="6" type="ORF">IFM89_017096</name>
</gene>
<dbReference type="GO" id="GO:0070008">
    <property type="term" value="F:serine-type exopeptidase activity"/>
    <property type="evidence" value="ECO:0007669"/>
    <property type="project" value="InterPro"/>
</dbReference>
<evidence type="ECO:0000256" key="3">
    <source>
        <dbReference type="ARBA" id="ARBA00022729"/>
    </source>
</evidence>
<keyword evidence="2" id="KW-0645">Protease</keyword>
<dbReference type="GO" id="GO:0008239">
    <property type="term" value="F:dipeptidyl-peptidase activity"/>
    <property type="evidence" value="ECO:0007669"/>
    <property type="project" value="TreeGrafter"/>
</dbReference>
<dbReference type="Pfam" id="PF05577">
    <property type="entry name" value="Peptidase_S28"/>
    <property type="match status" value="1"/>
</dbReference>
<reference evidence="6 7" key="1">
    <citation type="submission" date="2020-10" db="EMBL/GenBank/DDBJ databases">
        <title>The Coptis chinensis genome and diversification of protoberbering-type alkaloids.</title>
        <authorList>
            <person name="Wang B."/>
            <person name="Shu S."/>
            <person name="Song C."/>
            <person name="Liu Y."/>
        </authorList>
    </citation>
    <scope>NUCLEOTIDE SEQUENCE [LARGE SCALE GENOMIC DNA]</scope>
    <source>
        <strain evidence="6">HL-2020</strain>
        <tissue evidence="6">Leaf</tissue>
    </source>
</reference>
<dbReference type="PANTHER" id="PTHR11010">
    <property type="entry name" value="PROTEASE S28 PRO-X CARBOXYPEPTIDASE-RELATED"/>
    <property type="match status" value="1"/>
</dbReference>
<evidence type="ECO:0000256" key="4">
    <source>
        <dbReference type="ARBA" id="ARBA00022801"/>
    </source>
</evidence>
<dbReference type="AlphaFoldDB" id="A0A835HFC3"/>
<proteinExistence type="inferred from homology"/>
<evidence type="ECO:0000256" key="2">
    <source>
        <dbReference type="ARBA" id="ARBA00022670"/>
    </source>
</evidence>